<name>A0A6J7WJ31_9CAUD</name>
<evidence type="ECO:0000313" key="1">
    <source>
        <dbReference type="EMBL" id="CAB5212857.1"/>
    </source>
</evidence>
<proteinExistence type="predicted"/>
<reference evidence="1" key="1">
    <citation type="submission" date="2020-05" db="EMBL/GenBank/DDBJ databases">
        <authorList>
            <person name="Chiriac C."/>
            <person name="Salcher M."/>
            <person name="Ghai R."/>
            <person name="Kavagutti S V."/>
        </authorList>
    </citation>
    <scope>NUCLEOTIDE SEQUENCE</scope>
</reference>
<accession>A0A6J7WJ31</accession>
<protein>
    <submittedName>
        <fullName evidence="1">Uncharacterized protein</fullName>
    </submittedName>
</protein>
<gene>
    <name evidence="1" type="ORF">UFOVP191_35</name>
</gene>
<organism evidence="1">
    <name type="scientific">uncultured Caudovirales phage</name>
    <dbReference type="NCBI Taxonomy" id="2100421"/>
    <lineage>
        <taxon>Viruses</taxon>
        <taxon>Duplodnaviria</taxon>
        <taxon>Heunggongvirae</taxon>
        <taxon>Uroviricota</taxon>
        <taxon>Caudoviricetes</taxon>
        <taxon>Peduoviridae</taxon>
        <taxon>Maltschvirus</taxon>
        <taxon>Maltschvirus maltsch</taxon>
    </lineage>
</organism>
<sequence length="113" mass="13414">MSQQYDIMKDVLNTIYKAFEPKDNGYELHRFQINHEDYCIERDVDEWNWSQGRETDNQVYPSLCEALQAAIDYAQAEIDNEVFEREEAYNDRKYGSYESQVRGTYRSMTGGDL</sequence>
<dbReference type="EMBL" id="LR798233">
    <property type="protein sequence ID" value="CAB5212857.1"/>
    <property type="molecule type" value="Genomic_DNA"/>
</dbReference>